<sequence length="129" mass="15052">VTRCAPEQFGLLHYKKYAIPLFLFMPWIIVFIGIYDTYKNKYTRRLETAYIMMFIEVIFESLGQTSLQLNAICVYSHKKDEVTIIQWLSVSSSILFLSVGIAYSVIFYNNEHAKQWIKLLFCVFGGITV</sequence>
<comment type="caution">
    <text evidence="2">The sequence shown here is derived from an EMBL/GenBank/DDBJ whole genome shotgun (WGS) entry which is preliminary data.</text>
</comment>
<dbReference type="Proteomes" id="UP001497623">
    <property type="component" value="Unassembled WGS sequence"/>
</dbReference>
<evidence type="ECO:0000256" key="1">
    <source>
        <dbReference type="SAM" id="Phobius"/>
    </source>
</evidence>
<reference evidence="2 3" key="1">
    <citation type="submission" date="2024-05" db="EMBL/GenBank/DDBJ databases">
        <authorList>
            <person name="Wallberg A."/>
        </authorList>
    </citation>
    <scope>NUCLEOTIDE SEQUENCE [LARGE SCALE GENOMIC DNA]</scope>
</reference>
<accession>A0AAV2RQI3</accession>
<dbReference type="AlphaFoldDB" id="A0AAV2RQI3"/>
<keyword evidence="1" id="KW-0812">Transmembrane</keyword>
<protein>
    <submittedName>
        <fullName evidence="2">Uncharacterized protein</fullName>
    </submittedName>
</protein>
<organism evidence="2 3">
    <name type="scientific">Meganyctiphanes norvegica</name>
    <name type="common">Northern krill</name>
    <name type="synonym">Thysanopoda norvegica</name>
    <dbReference type="NCBI Taxonomy" id="48144"/>
    <lineage>
        <taxon>Eukaryota</taxon>
        <taxon>Metazoa</taxon>
        <taxon>Ecdysozoa</taxon>
        <taxon>Arthropoda</taxon>
        <taxon>Crustacea</taxon>
        <taxon>Multicrustacea</taxon>
        <taxon>Malacostraca</taxon>
        <taxon>Eumalacostraca</taxon>
        <taxon>Eucarida</taxon>
        <taxon>Euphausiacea</taxon>
        <taxon>Euphausiidae</taxon>
        <taxon>Meganyctiphanes</taxon>
    </lineage>
</organism>
<gene>
    <name evidence="2" type="ORF">MNOR_LOCUS28007</name>
</gene>
<feature type="transmembrane region" description="Helical" evidence="1">
    <location>
        <begin position="84"/>
        <end position="108"/>
    </location>
</feature>
<evidence type="ECO:0000313" key="2">
    <source>
        <dbReference type="EMBL" id="CAL4137270.1"/>
    </source>
</evidence>
<keyword evidence="3" id="KW-1185">Reference proteome</keyword>
<feature type="non-terminal residue" evidence="2">
    <location>
        <position position="129"/>
    </location>
</feature>
<feature type="non-terminal residue" evidence="2">
    <location>
        <position position="1"/>
    </location>
</feature>
<evidence type="ECO:0000313" key="3">
    <source>
        <dbReference type="Proteomes" id="UP001497623"/>
    </source>
</evidence>
<feature type="transmembrane region" description="Helical" evidence="1">
    <location>
        <begin position="17"/>
        <end position="38"/>
    </location>
</feature>
<keyword evidence="1" id="KW-1133">Transmembrane helix</keyword>
<proteinExistence type="predicted"/>
<dbReference type="EMBL" id="CAXKWB010030255">
    <property type="protein sequence ID" value="CAL4137270.1"/>
    <property type="molecule type" value="Genomic_DNA"/>
</dbReference>
<name>A0AAV2RQI3_MEGNR</name>
<keyword evidence="1" id="KW-0472">Membrane</keyword>